<accession>A0A2R7Y7T3</accession>
<name>A0A2R7Y7T3_9CREN</name>
<dbReference type="EMBL" id="NBVN01000002">
    <property type="protein sequence ID" value="PUA33594.1"/>
    <property type="molecule type" value="Genomic_DNA"/>
</dbReference>
<reference evidence="1 2" key="1">
    <citation type="journal article" date="2018" name="Syst. Appl. Microbiol.">
        <title>A new symbiotic nanoarchaeote (Candidatus Nanoclepta minutus) and its host (Zestosphaera tikiterensis gen. nov., sp. nov.) from a New Zealand hot spring.</title>
        <authorList>
            <person name="St John E."/>
            <person name="Liu Y."/>
            <person name="Podar M."/>
            <person name="Stott M.B."/>
            <person name="Meneghin J."/>
            <person name="Chen Z."/>
            <person name="Lagutin K."/>
            <person name="Mitchell K."/>
            <person name="Reysenbach A.L."/>
        </authorList>
    </citation>
    <scope>NUCLEOTIDE SEQUENCE [LARGE SCALE GENOMIC DNA]</scope>
    <source>
        <strain evidence="1">NZ3</strain>
    </source>
</reference>
<protein>
    <recommendedName>
        <fullName evidence="3">DUF5305 domain-containing protein</fullName>
    </recommendedName>
</protein>
<comment type="caution">
    <text evidence="1">The sequence shown here is derived from an EMBL/GenBank/DDBJ whole genome shotgun (WGS) entry which is preliminary data.</text>
</comment>
<evidence type="ECO:0000313" key="1">
    <source>
        <dbReference type="EMBL" id="PUA33594.1"/>
    </source>
</evidence>
<sequence length="364" mass="41051">MVSKLNLKLKVFKSQGFRIALLIVLTTAFVISTAGLVYSYSVPTATREVYTYVKVSQKFSVDYVAYVKESLIYDNRTVITSREPIYFKLLKGLNVTYTYVLTSETPIKNVRGSYTVTLALNTTSWSKTFTIAGGDLSEVLNKTNYLYINFTELFDYISKVDKEVGGSSKTYDIIYYFSFKPTITAVVNNSKTLTYQLSLTPKVKVSYEVGKSVIDFTVQDTEKEFKDTYELINPTYVRVFGLTLDLSVFRLASMTSSFICSGLIAFIAITSTISSSREKPLVDKLINKYKDIIIASTSDEIGTTQASRKVVLTDFKDMVKVATIRKKPIIKVSNEAGSNVRFILVDDDVIYEYIPSEESFKIQK</sequence>
<evidence type="ECO:0000313" key="2">
    <source>
        <dbReference type="Proteomes" id="UP000244093"/>
    </source>
</evidence>
<evidence type="ECO:0008006" key="3">
    <source>
        <dbReference type="Google" id="ProtNLM"/>
    </source>
</evidence>
<organism evidence="1 2">
    <name type="scientific">Zestosphaera tikiterensis</name>
    <dbReference type="NCBI Taxonomy" id="1973259"/>
    <lineage>
        <taxon>Archaea</taxon>
        <taxon>Thermoproteota</taxon>
        <taxon>Thermoprotei</taxon>
        <taxon>Desulfurococcales</taxon>
        <taxon>Desulfurococcaceae</taxon>
        <taxon>Zestosphaera</taxon>
    </lineage>
</organism>
<gene>
    <name evidence="1" type="ORF">B7O98_04025</name>
</gene>
<dbReference type="Proteomes" id="UP000244093">
    <property type="component" value="Unassembled WGS sequence"/>
</dbReference>
<dbReference type="AlphaFoldDB" id="A0A2R7Y7T3"/>
<proteinExistence type="predicted"/>